<dbReference type="Proteomes" id="UP000019225">
    <property type="component" value="Chromosome"/>
</dbReference>
<dbReference type="KEGG" id="kal:KALB_839"/>
<dbReference type="EMBL" id="CP007155">
    <property type="protein sequence ID" value="AHH94213.1"/>
    <property type="molecule type" value="Genomic_DNA"/>
</dbReference>
<dbReference type="GO" id="GO:0004622">
    <property type="term" value="F:phosphatidylcholine lysophospholipase activity"/>
    <property type="evidence" value="ECO:0007669"/>
    <property type="project" value="TreeGrafter"/>
</dbReference>
<evidence type="ECO:0000313" key="2">
    <source>
        <dbReference type="EMBL" id="AHH94213.1"/>
    </source>
</evidence>
<dbReference type="PANTHER" id="PTHR30383:SF5">
    <property type="entry name" value="SGNH HYDROLASE-TYPE ESTERASE DOMAIN-CONTAINING PROTEIN"/>
    <property type="match status" value="1"/>
</dbReference>
<dbReference type="InterPro" id="IPR051532">
    <property type="entry name" value="Ester_Hydrolysis_Enzymes"/>
</dbReference>
<reference evidence="2 3" key="1">
    <citation type="journal article" date="2014" name="BMC Genomics">
        <title>Complete genome sequence of producer of the glycopeptide antibiotic Aculeximycin Kutzneria albida DSM 43870T, a representative of minor genus of Pseudonocardiaceae.</title>
        <authorList>
            <person name="Rebets Y."/>
            <person name="Tokovenko B."/>
            <person name="Lushchyk I."/>
            <person name="Ruckert C."/>
            <person name="Zaburannyi N."/>
            <person name="Bechthold A."/>
            <person name="Kalinowski J."/>
            <person name="Luzhetskyy A."/>
        </authorList>
    </citation>
    <scope>NUCLEOTIDE SEQUENCE [LARGE SCALE GENOMIC DNA]</scope>
    <source>
        <strain evidence="2">DSM 43870</strain>
    </source>
</reference>
<evidence type="ECO:0000259" key="1">
    <source>
        <dbReference type="Pfam" id="PF13472"/>
    </source>
</evidence>
<feature type="domain" description="SGNH hydrolase-type esterase" evidence="1">
    <location>
        <begin position="74"/>
        <end position="251"/>
    </location>
</feature>
<evidence type="ECO:0000313" key="3">
    <source>
        <dbReference type="Proteomes" id="UP000019225"/>
    </source>
</evidence>
<dbReference type="InterPro" id="IPR036514">
    <property type="entry name" value="SGNH_hydro_sf"/>
</dbReference>
<dbReference type="OrthoDB" id="9804395at2"/>
<name>W5VZ81_9PSEU</name>
<dbReference type="RefSeq" id="WP_025354471.1">
    <property type="nucleotide sequence ID" value="NZ_CP007155.1"/>
</dbReference>
<dbReference type="CDD" id="cd01836">
    <property type="entry name" value="FeeA_FeeB_like"/>
    <property type="match status" value="1"/>
</dbReference>
<dbReference type="STRING" id="1449976.KALB_839"/>
<dbReference type="InterPro" id="IPR013830">
    <property type="entry name" value="SGNH_hydro"/>
</dbReference>
<keyword evidence="3" id="KW-1185">Reference proteome</keyword>
<dbReference type="HOGENOM" id="CLU_050180_0_0_11"/>
<dbReference type="PANTHER" id="PTHR30383">
    <property type="entry name" value="THIOESTERASE 1/PROTEASE 1/LYSOPHOSPHOLIPASE L1"/>
    <property type="match status" value="1"/>
</dbReference>
<accession>W5VZ81</accession>
<protein>
    <submittedName>
        <fullName evidence="2">Lipolytic enzyme, G-D-S-L</fullName>
    </submittedName>
</protein>
<dbReference type="AlphaFoldDB" id="W5VZ81"/>
<proteinExistence type="predicted"/>
<dbReference type="eggNOG" id="COG2755">
    <property type="taxonomic scope" value="Bacteria"/>
</dbReference>
<dbReference type="Pfam" id="PF13472">
    <property type="entry name" value="Lipase_GDSL_2"/>
    <property type="match status" value="1"/>
</dbReference>
<organism evidence="2 3">
    <name type="scientific">Kutzneria albida DSM 43870</name>
    <dbReference type="NCBI Taxonomy" id="1449976"/>
    <lineage>
        <taxon>Bacteria</taxon>
        <taxon>Bacillati</taxon>
        <taxon>Actinomycetota</taxon>
        <taxon>Actinomycetes</taxon>
        <taxon>Pseudonocardiales</taxon>
        <taxon>Pseudonocardiaceae</taxon>
        <taxon>Kutzneria</taxon>
    </lineage>
</organism>
<sequence length="303" mass="31634">MAVHGFRRAAVALGALGGLSGALYQLMLVQAKKAEQVIGIPVDPPFLGDGMYLPDGRGPLPVLEVDRAPLRFAVFGDSMAAGLGVDGPEQLPGVLLARELAEESGRPVWLDTHAVVGATTRDLAAQVDRALAGRPPDVALIIIGANDVTVQLPIPQSVAKLVRELGRLRQAGTGVVVGTCPDLGTVRPLAQPLRSYARTWSLLLSRAQCRAVAKAGALAVPLADLLAPDFLTRPADLFSSDQFHPSAAGYEQAASVLLPALCSVAGVWTGGPLPSLPTRSQLAESRRPTARLIARVNRGLGRA</sequence>
<gene>
    <name evidence="2" type="ORF">KALB_839</name>
</gene>
<dbReference type="Gene3D" id="3.40.50.1110">
    <property type="entry name" value="SGNH hydrolase"/>
    <property type="match status" value="1"/>
</dbReference>
<dbReference type="SUPFAM" id="SSF52266">
    <property type="entry name" value="SGNH hydrolase"/>
    <property type="match status" value="1"/>
</dbReference>